<gene>
    <name evidence="2" type="ORF">GMBLW1_13020</name>
</gene>
<proteinExistence type="predicted"/>
<protein>
    <submittedName>
        <fullName evidence="2">Uncharacterized protein</fullName>
    </submittedName>
</protein>
<evidence type="ECO:0000313" key="2">
    <source>
        <dbReference type="EMBL" id="VIP02658.1"/>
    </source>
</evidence>
<keyword evidence="3" id="KW-1185">Reference proteome</keyword>
<feature type="region of interest" description="Disordered" evidence="1">
    <location>
        <begin position="85"/>
        <end position="122"/>
    </location>
</feature>
<organism evidence="2">
    <name type="scientific">Tuwongella immobilis</name>
    <dbReference type="NCBI Taxonomy" id="692036"/>
    <lineage>
        <taxon>Bacteria</taxon>
        <taxon>Pseudomonadati</taxon>
        <taxon>Planctomycetota</taxon>
        <taxon>Planctomycetia</taxon>
        <taxon>Gemmatales</taxon>
        <taxon>Gemmataceae</taxon>
        <taxon>Tuwongella</taxon>
    </lineage>
</organism>
<evidence type="ECO:0000313" key="3">
    <source>
        <dbReference type="Proteomes" id="UP000464378"/>
    </source>
</evidence>
<reference evidence="2" key="1">
    <citation type="submission" date="2019-04" db="EMBL/GenBank/DDBJ databases">
        <authorList>
            <consortium name="Science for Life Laboratories"/>
        </authorList>
    </citation>
    <scope>NUCLEOTIDE SEQUENCE</scope>
    <source>
        <strain evidence="2">MBLW1</strain>
    </source>
</reference>
<dbReference type="RefSeq" id="WP_162657809.1">
    <property type="nucleotide sequence ID" value="NZ_LR593887.1"/>
</dbReference>
<dbReference type="Proteomes" id="UP000464378">
    <property type="component" value="Chromosome"/>
</dbReference>
<dbReference type="KEGG" id="tim:GMBLW1_13020"/>
<dbReference type="AlphaFoldDB" id="A0A6C2YM39"/>
<dbReference type="EMBL" id="LR586016">
    <property type="protein sequence ID" value="VIP02658.1"/>
    <property type="molecule type" value="Genomic_DNA"/>
</dbReference>
<evidence type="ECO:0000256" key="1">
    <source>
        <dbReference type="SAM" id="MobiDB-lite"/>
    </source>
</evidence>
<accession>A0A6C2YM39</accession>
<dbReference type="EMBL" id="LR593887">
    <property type="protein sequence ID" value="VTS02063.1"/>
    <property type="molecule type" value="Genomic_DNA"/>
</dbReference>
<name>A0A6C2YM39_9BACT</name>
<dbReference type="InParanoid" id="A0A6C2YM39"/>
<sequence>MMIPTQMIRARRAIGFGLVALAVTLLSGCGGSDVVSVSGKVTYNGKPVTGGSLTFLPVASGESKEAGKPGGAVIQSDGTFVVGTHSENDGAIPGKHKVSFTPPEMPYPEGKDPKPGQARPKSGFERLVVKTSEIEIKSSTSNLEIELVMPGR</sequence>